<reference evidence="11 12" key="2">
    <citation type="submission" date="2015-05" db="EMBL/GenBank/DDBJ databases">
        <authorList>
            <person name="Morales-Cruz A."/>
            <person name="Amrine K.C."/>
            <person name="Cantu D."/>
        </authorList>
    </citation>
    <scope>NUCLEOTIDE SEQUENCE [LARGE SCALE GENOMIC DNA]</scope>
    <source>
        <strain evidence="11">UCRPC4</strain>
    </source>
</reference>
<evidence type="ECO:0000256" key="1">
    <source>
        <dbReference type="ARBA" id="ARBA00004496"/>
    </source>
</evidence>
<dbReference type="PANTHER" id="PTHR12272">
    <property type="entry name" value="DEADENYLATION COMPLEX SUBUNIT PAN3"/>
    <property type="match status" value="1"/>
</dbReference>
<dbReference type="GO" id="GO:0000289">
    <property type="term" value="P:nuclear-transcribed mRNA poly(A) tail shortening"/>
    <property type="evidence" value="ECO:0007669"/>
    <property type="project" value="UniProtKB-UniRule"/>
</dbReference>
<dbReference type="InterPro" id="IPR011009">
    <property type="entry name" value="Kinase-like_dom_sf"/>
</dbReference>
<evidence type="ECO:0000256" key="7">
    <source>
        <dbReference type="ARBA" id="ARBA00023054"/>
    </source>
</evidence>
<evidence type="ECO:0000256" key="5">
    <source>
        <dbReference type="ARBA" id="ARBA00022771"/>
    </source>
</evidence>
<comment type="domain">
    <text evidence="8">The pseudokinase domain, the coiled-coil (CC), and C-terminal knob domain (CK) form a structural unit (PKC) that forms an extensive high-affinity interaction surface for PAN2.</text>
</comment>
<dbReference type="GO" id="GO:0008143">
    <property type="term" value="F:poly(A) binding"/>
    <property type="evidence" value="ECO:0007669"/>
    <property type="project" value="TreeGrafter"/>
</dbReference>
<keyword evidence="3 8" id="KW-0507">mRNA processing</keyword>
<evidence type="ECO:0000256" key="8">
    <source>
        <dbReference type="HAMAP-Rule" id="MF_03181"/>
    </source>
</evidence>
<keyword evidence="5" id="KW-0479">Metal-binding</keyword>
<feature type="region of interest" description="Disordered" evidence="9">
    <location>
        <begin position="1"/>
        <end position="24"/>
    </location>
</feature>
<dbReference type="GO" id="GO:0006397">
    <property type="term" value="P:mRNA processing"/>
    <property type="evidence" value="ECO:0007669"/>
    <property type="project" value="UniProtKB-KW"/>
</dbReference>
<keyword evidence="6 8" id="KW-0067">ATP-binding</keyword>
<reference evidence="11 12" key="1">
    <citation type="submission" date="2015-05" db="EMBL/GenBank/DDBJ databases">
        <title>Distinctive expansion of gene families associated with plant cell wall degradation and secondary metabolism in the genomes of grapevine trunk pathogens.</title>
        <authorList>
            <person name="Lawrence D.P."/>
            <person name="Travadon R."/>
            <person name="Rolshausen P.E."/>
            <person name="Baumgartner K."/>
        </authorList>
    </citation>
    <scope>NUCLEOTIDE SEQUENCE [LARGE SCALE GENOMIC DNA]</scope>
    <source>
        <strain evidence="11">UCRPC4</strain>
    </source>
</reference>
<dbReference type="Pfam" id="PF18101">
    <property type="entry name" value="Pan3_CK"/>
    <property type="match status" value="1"/>
</dbReference>
<comment type="subunit">
    <text evidence="8">Homodimer. Forms a heterotrimer with a catalytic subunit PAN2 to form the poly(A)-nuclease (PAN) deadenylation complex. Interacts (via PAM-2 motif) with poly(A)-binding protein PAB1 (via PABC domain), conferring substrate specificity of the enzyme complex.</text>
</comment>
<proteinExistence type="inferred from homology"/>
<keyword evidence="2 8" id="KW-0963">Cytoplasm</keyword>
<dbReference type="GO" id="GO:0008270">
    <property type="term" value="F:zinc ion binding"/>
    <property type="evidence" value="ECO:0007669"/>
    <property type="project" value="UniProtKB-KW"/>
</dbReference>
<protein>
    <recommendedName>
        <fullName evidence="8">PAN2-PAN3 deadenylation complex subunit PAN3</fullName>
    </recommendedName>
    <alternativeName>
        <fullName evidence="8">PAB1P-dependent poly(A)-specific ribonuclease</fullName>
    </alternativeName>
    <alternativeName>
        <fullName evidence="8">Poly(A)-nuclease deadenylation complex subunit 3</fullName>
        <shortName evidence="8">PAN deadenylation complex subunit 3</shortName>
    </alternativeName>
</protein>
<dbReference type="EMBL" id="LCWF01000092">
    <property type="protein sequence ID" value="KKY20858.1"/>
    <property type="molecule type" value="Genomic_DNA"/>
</dbReference>
<evidence type="ECO:0000313" key="12">
    <source>
        <dbReference type="Proteomes" id="UP000053317"/>
    </source>
</evidence>
<dbReference type="InterPro" id="IPR041332">
    <property type="entry name" value="Pan3_CK"/>
</dbReference>
<dbReference type="FunFam" id="1.20.5.5160:FF:000002">
    <property type="entry name" value="PAN2-PAN3 deadenylation complex subunit PAN3"/>
    <property type="match status" value="1"/>
</dbReference>
<comment type="domain">
    <text evidence="8">The N-terminal zinc finger binds to poly(A) RNA.</text>
</comment>
<dbReference type="GO" id="GO:0031251">
    <property type="term" value="C:PAN complex"/>
    <property type="evidence" value="ECO:0007669"/>
    <property type="project" value="UniProtKB-UniRule"/>
</dbReference>
<comment type="similarity">
    <text evidence="8">Belongs to the protein kinase superfamily. PAN3 family.</text>
</comment>
<evidence type="ECO:0000313" key="11">
    <source>
        <dbReference type="EMBL" id="KKY20858.1"/>
    </source>
</evidence>
<dbReference type="Gene3D" id="6.10.250.3160">
    <property type="match status" value="1"/>
</dbReference>
<dbReference type="Pfam" id="PF25586">
    <property type="entry name" value="zf-CCCH_PAN3"/>
    <property type="match status" value="1"/>
</dbReference>
<keyword evidence="12" id="KW-1185">Reference proteome</keyword>
<feature type="binding site" evidence="8">
    <location>
        <position position="294"/>
    </location>
    <ligand>
        <name>ATP</name>
        <dbReference type="ChEBI" id="CHEBI:30616"/>
    </ligand>
</feature>
<evidence type="ECO:0000256" key="9">
    <source>
        <dbReference type="SAM" id="MobiDB-lite"/>
    </source>
</evidence>
<feature type="region of interest" description="Knob domain" evidence="8">
    <location>
        <begin position="544"/>
        <end position="627"/>
    </location>
</feature>
<dbReference type="GO" id="GO:0000932">
    <property type="term" value="C:P-body"/>
    <property type="evidence" value="ECO:0007669"/>
    <property type="project" value="TreeGrafter"/>
</dbReference>
<keyword evidence="5" id="KW-0862">Zinc</keyword>
<dbReference type="InterPro" id="IPR030844">
    <property type="entry name" value="PAN3"/>
</dbReference>
<evidence type="ECO:0000256" key="6">
    <source>
        <dbReference type="ARBA" id="ARBA00022840"/>
    </source>
</evidence>
<dbReference type="AlphaFoldDB" id="A0A0G2GB52"/>
<accession>A0A0G2GB52</accession>
<organism evidence="11 12">
    <name type="scientific">Phaeomoniella chlamydospora</name>
    <name type="common">Phaeoacremonium chlamydosporum</name>
    <dbReference type="NCBI Taxonomy" id="158046"/>
    <lineage>
        <taxon>Eukaryota</taxon>
        <taxon>Fungi</taxon>
        <taxon>Dikarya</taxon>
        <taxon>Ascomycota</taxon>
        <taxon>Pezizomycotina</taxon>
        <taxon>Eurotiomycetes</taxon>
        <taxon>Chaetothyriomycetidae</taxon>
        <taxon>Phaeomoniellales</taxon>
        <taxon>Phaeomoniellaceae</taxon>
        <taxon>Phaeomoniella</taxon>
    </lineage>
</organism>
<gene>
    <name evidence="8" type="primary">PAN3</name>
    <name evidence="11" type="ORF">UCRPC4_g04019</name>
</gene>
<dbReference type="Gene3D" id="1.20.5.5160">
    <property type="match status" value="1"/>
</dbReference>
<dbReference type="SUPFAM" id="SSF56112">
    <property type="entry name" value="Protein kinase-like (PK-like)"/>
    <property type="match status" value="1"/>
</dbReference>
<sequence length="627" mass="70294">MAATTSKSNVDDARRAAALSPKVKGRENAKDTLCRNVTIYGKCRYEDKGMHASSRNLRKGLNVDSPSFTPSLLSVNGANSGKKSTTISPKAASAAVFMPKSIASRSSTPVARQENAANDWSVADVPDFVPQTFESVEMTQHNPLQGPNNSFDPFLSNNNPLNPSANLSQQLHQTTFHDAAQLQSGTFYQSQNAFQQPAQYHLYAPIGPHNSNIHGYQRNVHDFFIPNDLREDLQKKSTATLQTLPSSQLPAQIENYHSLVPLDTHNQRSKLAFDFPTYLYKAQSSKDGNYYCLRRISGFRLTDERAIKTVQNWKSLVNANVVAIHDAFTSRIFGDSSLFFVTDYHPLSKTLSEHHFGTSNLFKSRQQNNANIPEQVLWSYAIQIANALKAIHGKGLAARVIDPTRVLLTGKNRVRLNGCAIMDVIRFDQNTTPAELRLRDLQDFGYLLLALGANNPDAAHAPAKAMDQLKRHYAQTSIQTAIHWLCSALHNPDRTIDAFIREIASEAILALNSALHFEDQLTCQLSRELENGRLVRLLAKFGFINERPEYDHDPRWSENGDRYFLKLFRDYVFHQVDSQNNPVVDLGHVLNCLNKLDAGVDEKVTLEDTLNEDLMITEESNVLNCNR</sequence>
<keyword evidence="5" id="KW-0863">Zinc-finger</keyword>
<comment type="function">
    <text evidence="8">Regulatory subunit of the poly(A)-nuclease (PAN) deadenylation complex, one of two cytoplasmic mRNA deadenylases involved in mRNA turnover. PAN specifically shortens poly(A) tails of RNA and the activity is stimulated by poly(A)-binding protein PAB1. PAN deadenylation is followed by rapid degradation of the shortened mRNA tails by the CCR4-NOT complex. Deadenylated mRNAs are then degraded by two alternative mechanisms, namely exosome-mediated 3'-5' exonucleolytic degradation, or deadenlyation-dependent mRNA decaping and subsequent 5'-3' exonucleolytic degradation by XRN1. May also be involved in post-transcriptional maturation of mRNA poly(A) tails. PAN3 acts as a positive regulator for PAN activity, recruiting the catalytic subunit PAN2 to mRNA via its interaction with RNA and with PAB1.</text>
</comment>
<evidence type="ECO:0000256" key="3">
    <source>
        <dbReference type="ARBA" id="ARBA00022664"/>
    </source>
</evidence>
<comment type="caution">
    <text evidence="8">Lacks conserved residue(s) required for the propagation of feature annotation.</text>
</comment>
<dbReference type="OrthoDB" id="204958at2759"/>
<comment type="caution">
    <text evidence="11">The sequence shown here is derived from an EMBL/GenBank/DDBJ whole genome shotgun (WGS) entry which is preliminary data.</text>
</comment>
<feature type="coiled-coil region" evidence="8">
    <location>
        <begin position="505"/>
        <end position="543"/>
    </location>
</feature>
<evidence type="ECO:0000259" key="10">
    <source>
        <dbReference type="Pfam" id="PF18101"/>
    </source>
</evidence>
<feature type="domain" description="Pan3 C-terminal knob" evidence="10">
    <location>
        <begin position="496"/>
        <end position="614"/>
    </location>
</feature>
<comment type="domain">
    <text evidence="8">Contains a pseudokinase domain. The protein kinase domain is predicted to be catalytically inactive because some of the residues important for catalytic activity are substituted and it lacks the equivalent of the binding site for a peptide substrate. However, it has retained an ATP-binding site and ATP-binding is required for mRNA degradation, stimulating the activity of the PAN2 nuclease in vitro. The nucleotide-binding site is juxtaposed to the RNase active site of PAN2 in the complex and may actually bind nucleosides of a poly(A) RNA rather than ATP, feeding the poly(A)-tail to the active site of the deadenylase and thus increasing the efficiency with which this distributive enzyme degrades oligo(A) RNAs.</text>
</comment>
<evidence type="ECO:0000256" key="2">
    <source>
        <dbReference type="ARBA" id="ARBA00022490"/>
    </source>
</evidence>
<evidence type="ECO:0000256" key="4">
    <source>
        <dbReference type="ARBA" id="ARBA00022741"/>
    </source>
</evidence>
<name>A0A0G2GB52_PHACM</name>
<dbReference type="PANTHER" id="PTHR12272:SF11">
    <property type="entry name" value="PAN2-PAN3 DEADENYLATION COMPLEX SUBUNIT PAN3"/>
    <property type="match status" value="1"/>
</dbReference>
<comment type="subcellular location">
    <subcellularLocation>
        <location evidence="1 8">Cytoplasm</location>
    </subcellularLocation>
</comment>
<dbReference type="HAMAP" id="MF_03181">
    <property type="entry name" value="PAN3"/>
    <property type="match status" value="1"/>
</dbReference>
<dbReference type="Gene3D" id="1.10.287.3700">
    <property type="match status" value="1"/>
</dbReference>
<dbReference type="Gene3D" id="1.10.510.10">
    <property type="entry name" value="Transferase(Phosphotransferase) domain 1"/>
    <property type="match status" value="1"/>
</dbReference>
<feature type="binding site" evidence="8">
    <location>
        <begin position="343"/>
        <end position="350"/>
    </location>
    <ligand>
        <name>ATP</name>
        <dbReference type="ChEBI" id="CHEBI:30616"/>
    </ligand>
</feature>
<keyword evidence="7 8" id="KW-0175">Coiled coil</keyword>
<dbReference type="GO" id="GO:0005524">
    <property type="term" value="F:ATP binding"/>
    <property type="evidence" value="ECO:0007669"/>
    <property type="project" value="UniProtKB-UniRule"/>
</dbReference>
<dbReference type="Proteomes" id="UP000053317">
    <property type="component" value="Unassembled WGS sequence"/>
</dbReference>
<keyword evidence="4 8" id="KW-0547">Nucleotide-binding</keyword>